<dbReference type="VEuPathDB" id="CryptoDB:Vbra_3899"/>
<gene>
    <name evidence="1" type="ORF">Vbra_3899</name>
</gene>
<dbReference type="InParanoid" id="A0A0G4EIN2"/>
<dbReference type="OrthoDB" id="330117at2759"/>
<evidence type="ECO:0000313" key="2">
    <source>
        <dbReference type="Proteomes" id="UP000041254"/>
    </source>
</evidence>
<protein>
    <submittedName>
        <fullName evidence="1">Uncharacterized protein</fullName>
    </submittedName>
</protein>
<name>A0A0G4EIN2_VITBC</name>
<organism evidence="1 2">
    <name type="scientific">Vitrella brassicaformis (strain CCMP3155)</name>
    <dbReference type="NCBI Taxonomy" id="1169540"/>
    <lineage>
        <taxon>Eukaryota</taxon>
        <taxon>Sar</taxon>
        <taxon>Alveolata</taxon>
        <taxon>Colpodellida</taxon>
        <taxon>Vitrellaceae</taxon>
        <taxon>Vitrella</taxon>
    </lineage>
</organism>
<evidence type="ECO:0000313" key="1">
    <source>
        <dbReference type="EMBL" id="CEL96863.1"/>
    </source>
</evidence>
<keyword evidence="2" id="KW-1185">Reference proteome</keyword>
<dbReference type="EMBL" id="CDMY01000247">
    <property type="protein sequence ID" value="CEL96863.1"/>
    <property type="molecule type" value="Genomic_DNA"/>
</dbReference>
<dbReference type="PANTHER" id="PTHR13379">
    <property type="entry name" value="UNCHARACTERIZED DUF1308"/>
    <property type="match status" value="1"/>
</dbReference>
<reference evidence="1 2" key="1">
    <citation type="submission" date="2014-11" db="EMBL/GenBank/DDBJ databases">
        <authorList>
            <person name="Zhu J."/>
            <person name="Qi W."/>
            <person name="Song R."/>
        </authorList>
    </citation>
    <scope>NUCLEOTIDE SEQUENCE [LARGE SCALE GENOMIC DNA]</scope>
</reference>
<proteinExistence type="predicted"/>
<dbReference type="PANTHER" id="PTHR13379:SF0">
    <property type="entry name" value="UPF0415 PROTEIN C7ORF25"/>
    <property type="match status" value="1"/>
</dbReference>
<sequence>MQRSAEGVNLKPEESPDVVNLDTSAFVALCSEMTHSQARATACLSPRQQDLRASQVGDEQSDPGKCRRILARHLSECRSAREDAAAPRRLCSVRFVVTDVVLRELKAILPLAGVNELCRASHILSAAEPCKTANVAPNDEDGGGASPCPQSTGHVGEKSAFLYGTVEQLRAALERRAAERSMRWCCPLDLQLTQKVRLRHLRVFAPSFASDHSWPTLTSDVSFLRACADQLPLVRCEGDESCGDVWVDGREGERRIVALTHPPRSLVGL</sequence>
<dbReference type="AlphaFoldDB" id="A0A0G4EIN2"/>
<accession>A0A0G4EIN2</accession>
<dbReference type="Proteomes" id="UP000041254">
    <property type="component" value="Unassembled WGS sequence"/>
</dbReference>